<feature type="region of interest" description="Disordered" evidence="5">
    <location>
        <begin position="297"/>
        <end position="351"/>
    </location>
</feature>
<evidence type="ECO:0000256" key="4">
    <source>
        <dbReference type="ARBA" id="ARBA00023136"/>
    </source>
</evidence>
<dbReference type="InterPro" id="IPR012337">
    <property type="entry name" value="RNaseH-like_sf"/>
</dbReference>
<keyword evidence="2" id="KW-0812">Transmembrane</keyword>
<evidence type="ECO:0000259" key="6">
    <source>
        <dbReference type="PROSITE" id="PS50994"/>
    </source>
</evidence>
<evidence type="ECO:0000256" key="5">
    <source>
        <dbReference type="SAM" id="MobiDB-lite"/>
    </source>
</evidence>
<dbReference type="Gene3D" id="3.30.420.10">
    <property type="entry name" value="Ribonuclease H-like superfamily/Ribonuclease H"/>
    <property type="match status" value="1"/>
</dbReference>
<organism evidence="7 8">
    <name type="scientific">Streptomyces ruber</name>
    <dbReference type="NCBI Taxonomy" id="83378"/>
    <lineage>
        <taxon>Bacteria</taxon>
        <taxon>Bacillati</taxon>
        <taxon>Actinomycetota</taxon>
        <taxon>Actinomycetes</taxon>
        <taxon>Kitasatosporales</taxon>
        <taxon>Streptomycetaceae</taxon>
        <taxon>Streptomyces</taxon>
    </lineage>
</organism>
<keyword evidence="4" id="KW-0472">Membrane</keyword>
<dbReference type="GO" id="GO:0015074">
    <property type="term" value="P:DNA integration"/>
    <property type="evidence" value="ECO:0007669"/>
    <property type="project" value="InterPro"/>
</dbReference>
<dbReference type="Pfam" id="PF13683">
    <property type="entry name" value="rve_3"/>
    <property type="match status" value="1"/>
</dbReference>
<dbReference type="InterPro" id="IPR039537">
    <property type="entry name" value="Retrotran_Ty1/copia-like"/>
</dbReference>
<protein>
    <recommendedName>
        <fullName evidence="6">Integrase catalytic domain-containing protein</fullName>
    </recommendedName>
</protein>
<evidence type="ECO:0000256" key="1">
    <source>
        <dbReference type="ARBA" id="ARBA00004141"/>
    </source>
</evidence>
<dbReference type="InterPro" id="IPR036397">
    <property type="entry name" value="RNaseH_sf"/>
</dbReference>
<keyword evidence="3" id="KW-1133">Transmembrane helix</keyword>
<evidence type="ECO:0000313" key="7">
    <source>
        <dbReference type="EMBL" id="GGQ44332.1"/>
    </source>
</evidence>
<dbReference type="Pfam" id="PF03006">
    <property type="entry name" value="HlyIII"/>
    <property type="match status" value="1"/>
</dbReference>
<dbReference type="InterPro" id="IPR004254">
    <property type="entry name" value="AdipoR/HlyIII-related"/>
</dbReference>
<dbReference type="EMBL" id="BMQK01000002">
    <property type="protein sequence ID" value="GGQ44332.1"/>
    <property type="molecule type" value="Genomic_DNA"/>
</dbReference>
<evidence type="ECO:0000256" key="2">
    <source>
        <dbReference type="ARBA" id="ARBA00022692"/>
    </source>
</evidence>
<dbReference type="InterPro" id="IPR001584">
    <property type="entry name" value="Integrase_cat-core"/>
</dbReference>
<sequence>MRPRAALTGLTGVSRHENAGGKSHPVTDLVERAADLVKPVKPKLRGRLHAAMVPASLSAGIVLVCLPRTQQTALACTVYSVTAWLLSGTSAVHHLGTWGPLGEAVLRRLDHANIFLIIAGTCTPLAVLLLPPDQRNPLLWTVRTDALTGMAFRVLWVNAPRWPHTPCCLALGWAPVRYLPDFFHTGATTNAAYSYLHTVVDDHSRLAYSEILADEKKETATGFWPRAQLFFARAGVTVERVLTDNGSCYRSRDWRDALATAGITHKRTRPYRPQTNGGVERFNRTLLDEWAHARPYRSEAERREAFPSGCTPAITTADTPRAQANHPPAASPTSQGDTTGPLNANGVRSGT</sequence>
<name>A0A918BAD2_9ACTN</name>
<feature type="domain" description="Integrase catalytic" evidence="6">
    <location>
        <begin position="171"/>
        <end position="336"/>
    </location>
</feature>
<dbReference type="Proteomes" id="UP000620156">
    <property type="component" value="Unassembled WGS sequence"/>
</dbReference>
<dbReference type="GO" id="GO:0016020">
    <property type="term" value="C:membrane"/>
    <property type="evidence" value="ECO:0007669"/>
    <property type="project" value="UniProtKB-SubCell"/>
</dbReference>
<dbReference type="PANTHER" id="PTHR42648">
    <property type="entry name" value="TRANSPOSASE, PUTATIVE-RELATED"/>
    <property type="match status" value="1"/>
</dbReference>
<feature type="region of interest" description="Disordered" evidence="5">
    <location>
        <begin position="1"/>
        <end position="24"/>
    </location>
</feature>
<proteinExistence type="predicted"/>
<comment type="caution">
    <text evidence="7">The sequence shown here is derived from an EMBL/GenBank/DDBJ whole genome shotgun (WGS) entry which is preliminary data.</text>
</comment>
<comment type="subcellular location">
    <subcellularLocation>
        <location evidence="1">Membrane</location>
        <topology evidence="1">Multi-pass membrane protein</topology>
    </subcellularLocation>
</comment>
<reference evidence="7" key="1">
    <citation type="journal article" date="2014" name="Int. J. Syst. Evol. Microbiol.">
        <title>Complete genome sequence of Corynebacterium casei LMG S-19264T (=DSM 44701T), isolated from a smear-ripened cheese.</title>
        <authorList>
            <consortium name="US DOE Joint Genome Institute (JGI-PGF)"/>
            <person name="Walter F."/>
            <person name="Albersmeier A."/>
            <person name="Kalinowski J."/>
            <person name="Ruckert C."/>
        </authorList>
    </citation>
    <scope>NUCLEOTIDE SEQUENCE</scope>
    <source>
        <strain evidence="7">JCM 3131</strain>
    </source>
</reference>
<dbReference type="SUPFAM" id="SSF53098">
    <property type="entry name" value="Ribonuclease H-like"/>
    <property type="match status" value="1"/>
</dbReference>
<feature type="compositionally biased region" description="Polar residues" evidence="5">
    <location>
        <begin position="331"/>
        <end position="351"/>
    </location>
</feature>
<evidence type="ECO:0000256" key="3">
    <source>
        <dbReference type="ARBA" id="ARBA00022989"/>
    </source>
</evidence>
<keyword evidence="8" id="KW-1185">Reference proteome</keyword>
<dbReference type="AlphaFoldDB" id="A0A918BAD2"/>
<accession>A0A918BAD2</accession>
<gene>
    <name evidence="7" type="ORF">GCM10010145_11220</name>
</gene>
<dbReference type="PANTHER" id="PTHR42648:SF15">
    <property type="entry name" value="BLL8290 PROTEIN"/>
    <property type="match status" value="1"/>
</dbReference>
<dbReference type="GO" id="GO:0003676">
    <property type="term" value="F:nucleic acid binding"/>
    <property type="evidence" value="ECO:0007669"/>
    <property type="project" value="InterPro"/>
</dbReference>
<dbReference type="PROSITE" id="PS50994">
    <property type="entry name" value="INTEGRASE"/>
    <property type="match status" value="1"/>
</dbReference>
<evidence type="ECO:0000313" key="8">
    <source>
        <dbReference type="Proteomes" id="UP000620156"/>
    </source>
</evidence>
<reference evidence="7" key="2">
    <citation type="submission" date="2020-09" db="EMBL/GenBank/DDBJ databases">
        <authorList>
            <person name="Sun Q."/>
            <person name="Ohkuma M."/>
        </authorList>
    </citation>
    <scope>NUCLEOTIDE SEQUENCE</scope>
    <source>
        <strain evidence="7">JCM 3131</strain>
    </source>
</reference>